<dbReference type="EMBL" id="SWBQ01000004">
    <property type="protein sequence ID" value="TKC05038.1"/>
    <property type="molecule type" value="Genomic_DNA"/>
</dbReference>
<evidence type="ECO:0000256" key="1">
    <source>
        <dbReference type="SAM" id="SignalP"/>
    </source>
</evidence>
<accession>A0A4U1CDJ4</accession>
<feature type="signal peptide" evidence="1">
    <location>
        <begin position="1"/>
        <end position="36"/>
    </location>
</feature>
<comment type="caution">
    <text evidence="2">The sequence shown here is derived from an EMBL/GenBank/DDBJ whole genome shotgun (WGS) entry which is preliminary data.</text>
</comment>
<name>A0A4U1CDJ4_9SPHI</name>
<keyword evidence="3" id="KW-1185">Reference proteome</keyword>
<feature type="chain" id="PRO_5020977394" evidence="1">
    <location>
        <begin position="37"/>
        <end position="182"/>
    </location>
</feature>
<evidence type="ECO:0000313" key="2">
    <source>
        <dbReference type="EMBL" id="TKC05038.1"/>
    </source>
</evidence>
<reference evidence="2 3" key="1">
    <citation type="submission" date="2019-04" db="EMBL/GenBank/DDBJ databases">
        <title>Pedobacter sp. RP-3-15 sp. nov., isolated from Arctic soil.</title>
        <authorList>
            <person name="Dahal R.H."/>
            <person name="Kim D.-U."/>
        </authorList>
    </citation>
    <scope>NUCLEOTIDE SEQUENCE [LARGE SCALE GENOMIC DNA]</scope>
    <source>
        <strain evidence="2 3">RP-3-15</strain>
    </source>
</reference>
<organism evidence="2 3">
    <name type="scientific">Pedobacter frigoris</name>
    <dbReference type="NCBI Taxonomy" id="2571272"/>
    <lineage>
        <taxon>Bacteria</taxon>
        <taxon>Pseudomonadati</taxon>
        <taxon>Bacteroidota</taxon>
        <taxon>Sphingobacteriia</taxon>
        <taxon>Sphingobacteriales</taxon>
        <taxon>Sphingobacteriaceae</taxon>
        <taxon>Pedobacter</taxon>
    </lineage>
</organism>
<proteinExistence type="predicted"/>
<dbReference type="AlphaFoldDB" id="A0A4U1CDJ4"/>
<dbReference type="Proteomes" id="UP000307244">
    <property type="component" value="Unassembled WGS sequence"/>
</dbReference>
<gene>
    <name evidence="2" type="ORF">FA047_14820</name>
</gene>
<dbReference type="OrthoDB" id="9764939at2"/>
<dbReference type="RefSeq" id="WP_136836857.1">
    <property type="nucleotide sequence ID" value="NZ_SWBQ01000004.1"/>
</dbReference>
<evidence type="ECO:0000313" key="3">
    <source>
        <dbReference type="Proteomes" id="UP000307244"/>
    </source>
</evidence>
<keyword evidence="1" id="KW-0732">Signal</keyword>
<protein>
    <submittedName>
        <fullName evidence="2">Uncharacterized protein</fullName>
    </submittedName>
</protein>
<sequence>MRGIIYIYFHTQTKLKLMMKKYLAILCLLFAEQALSQDLPTARKTIEQLSAKEMWGQGYTRNGLEKAAKFITSAFKSYGLKPMDGKDYRQPFTLPINTFPGKMSATVNSKTLKPGRDFIVVAESTGKNQKGSLRQVDSVTFIDAENSLVCFRCAFVSTRVSSGCWFGSNRTNAPDDTEQYLR</sequence>